<dbReference type="AlphaFoldDB" id="A0A8J3QLM3"/>
<evidence type="ECO:0000259" key="8">
    <source>
        <dbReference type="PROSITE" id="PS50928"/>
    </source>
</evidence>
<comment type="caution">
    <text evidence="9">The sequence shown here is derived from an EMBL/GenBank/DDBJ whole genome shotgun (WGS) entry which is preliminary data.</text>
</comment>
<keyword evidence="4 7" id="KW-0812">Transmembrane</keyword>
<dbReference type="InterPro" id="IPR050366">
    <property type="entry name" value="BP-dependent_transpt_permease"/>
</dbReference>
<dbReference type="CDD" id="cd06261">
    <property type="entry name" value="TM_PBP2"/>
    <property type="match status" value="1"/>
</dbReference>
<dbReference type="RefSeq" id="WP_203915432.1">
    <property type="nucleotide sequence ID" value="NZ_BONY01000157.1"/>
</dbReference>
<dbReference type="Pfam" id="PF12911">
    <property type="entry name" value="OppC_N"/>
    <property type="match status" value="1"/>
</dbReference>
<dbReference type="GO" id="GO:0055085">
    <property type="term" value="P:transmembrane transport"/>
    <property type="evidence" value="ECO:0007669"/>
    <property type="project" value="InterPro"/>
</dbReference>
<dbReference type="InterPro" id="IPR025966">
    <property type="entry name" value="OppC_N"/>
</dbReference>
<evidence type="ECO:0000256" key="1">
    <source>
        <dbReference type="ARBA" id="ARBA00004651"/>
    </source>
</evidence>
<keyword evidence="10" id="KW-1185">Reference proteome</keyword>
<feature type="transmembrane region" description="Helical" evidence="7">
    <location>
        <begin position="257"/>
        <end position="279"/>
    </location>
</feature>
<feature type="domain" description="ABC transmembrane type-1" evidence="8">
    <location>
        <begin position="82"/>
        <end position="276"/>
    </location>
</feature>
<evidence type="ECO:0000256" key="2">
    <source>
        <dbReference type="ARBA" id="ARBA00022448"/>
    </source>
</evidence>
<evidence type="ECO:0000256" key="4">
    <source>
        <dbReference type="ARBA" id="ARBA00022692"/>
    </source>
</evidence>
<reference evidence="9" key="1">
    <citation type="submission" date="2021-01" db="EMBL/GenBank/DDBJ databases">
        <title>Whole genome shotgun sequence of Rhizocola hellebori NBRC 109834.</title>
        <authorList>
            <person name="Komaki H."/>
            <person name="Tamura T."/>
        </authorList>
    </citation>
    <scope>NUCLEOTIDE SEQUENCE</scope>
    <source>
        <strain evidence="9">NBRC 109834</strain>
    </source>
</reference>
<keyword evidence="2 7" id="KW-0813">Transport</keyword>
<keyword evidence="6 7" id="KW-0472">Membrane</keyword>
<feature type="transmembrane region" description="Helical" evidence="7">
    <location>
        <begin position="121"/>
        <end position="140"/>
    </location>
</feature>
<evidence type="ECO:0000256" key="3">
    <source>
        <dbReference type="ARBA" id="ARBA00022475"/>
    </source>
</evidence>
<name>A0A8J3QLM3_9ACTN</name>
<proteinExistence type="inferred from homology"/>
<dbReference type="EMBL" id="BONY01000157">
    <property type="protein sequence ID" value="GIH11708.1"/>
    <property type="molecule type" value="Genomic_DNA"/>
</dbReference>
<dbReference type="SUPFAM" id="SSF161098">
    <property type="entry name" value="MetI-like"/>
    <property type="match status" value="1"/>
</dbReference>
<feature type="transmembrane region" description="Helical" evidence="7">
    <location>
        <begin position="146"/>
        <end position="165"/>
    </location>
</feature>
<gene>
    <name evidence="9" type="ORF">Rhe02_97750</name>
</gene>
<keyword evidence="5 7" id="KW-1133">Transmembrane helix</keyword>
<protein>
    <submittedName>
        <fullName evidence="9">Peptide ABC transporter permease</fullName>
    </submittedName>
</protein>
<evidence type="ECO:0000313" key="9">
    <source>
        <dbReference type="EMBL" id="GIH11708.1"/>
    </source>
</evidence>
<dbReference type="Gene3D" id="1.10.3720.10">
    <property type="entry name" value="MetI-like"/>
    <property type="match status" value="1"/>
</dbReference>
<dbReference type="InterPro" id="IPR035906">
    <property type="entry name" value="MetI-like_sf"/>
</dbReference>
<dbReference type="PROSITE" id="PS50928">
    <property type="entry name" value="ABC_TM1"/>
    <property type="match status" value="1"/>
</dbReference>
<dbReference type="PANTHER" id="PTHR43386">
    <property type="entry name" value="OLIGOPEPTIDE TRANSPORT SYSTEM PERMEASE PROTEIN APPC"/>
    <property type="match status" value="1"/>
</dbReference>
<evidence type="ECO:0000313" key="10">
    <source>
        <dbReference type="Proteomes" id="UP000612899"/>
    </source>
</evidence>
<comment type="similarity">
    <text evidence="7">Belongs to the binding-protein-dependent transport system permease family.</text>
</comment>
<accession>A0A8J3QLM3</accession>
<evidence type="ECO:0000256" key="7">
    <source>
        <dbReference type="RuleBase" id="RU363032"/>
    </source>
</evidence>
<feature type="transmembrane region" description="Helical" evidence="7">
    <location>
        <begin position="85"/>
        <end position="109"/>
    </location>
</feature>
<feature type="transmembrane region" description="Helical" evidence="7">
    <location>
        <begin position="21"/>
        <end position="44"/>
    </location>
</feature>
<dbReference type="PANTHER" id="PTHR43386:SF1">
    <property type="entry name" value="D,D-DIPEPTIDE TRANSPORT SYSTEM PERMEASE PROTEIN DDPC-RELATED"/>
    <property type="match status" value="1"/>
</dbReference>
<organism evidence="9 10">
    <name type="scientific">Rhizocola hellebori</name>
    <dbReference type="NCBI Taxonomy" id="1392758"/>
    <lineage>
        <taxon>Bacteria</taxon>
        <taxon>Bacillati</taxon>
        <taxon>Actinomycetota</taxon>
        <taxon>Actinomycetes</taxon>
        <taxon>Micromonosporales</taxon>
        <taxon>Micromonosporaceae</taxon>
        <taxon>Rhizocola</taxon>
    </lineage>
</organism>
<dbReference type="InterPro" id="IPR000515">
    <property type="entry name" value="MetI-like"/>
</dbReference>
<dbReference type="Pfam" id="PF00528">
    <property type="entry name" value="BPD_transp_1"/>
    <property type="match status" value="1"/>
</dbReference>
<evidence type="ECO:0000256" key="6">
    <source>
        <dbReference type="ARBA" id="ARBA00023136"/>
    </source>
</evidence>
<sequence length="290" mass="31551">MRLSVRQRFWRGVWVALKRRPSRILGVIIMALFVFMAIAGPWFYPDRLPYNVDNMYAPISWDHPLSTDFEGVDVLALVITGTRGVLLVAVAAGLVTMLVGTAAGLYAGYRRGAADSVLMRIADFALTIPGFPLLIVLTTAMNFGAWWKMALVLGLIGWGGLARAVRSQTLSLRERGFIEAARGLGLPTRHIVTKELLPNVAPFIATNLLMAVTGYIYAQVGLYFLGVLPLDTSNWGVMLNAAVFQSGALISPDALPYLLAPLGAILLLTLGVVLIVDALEEIFNPRLREG</sequence>
<keyword evidence="3" id="KW-1003">Cell membrane</keyword>
<dbReference type="Proteomes" id="UP000612899">
    <property type="component" value="Unassembled WGS sequence"/>
</dbReference>
<comment type="subcellular location">
    <subcellularLocation>
        <location evidence="1 7">Cell membrane</location>
        <topology evidence="1 7">Multi-pass membrane protein</topology>
    </subcellularLocation>
</comment>
<evidence type="ECO:0000256" key="5">
    <source>
        <dbReference type="ARBA" id="ARBA00022989"/>
    </source>
</evidence>
<dbReference type="GO" id="GO:0005886">
    <property type="term" value="C:plasma membrane"/>
    <property type="evidence" value="ECO:0007669"/>
    <property type="project" value="UniProtKB-SubCell"/>
</dbReference>